<sequence length="61" mass="7384">MGHILFLIWYMIAILPFLIFIEGFQMFKDFMKKRNIEVTWLHYIVIILSILVIILWLGGDR</sequence>
<proteinExistence type="predicted"/>
<dbReference type="AlphaFoldDB" id="A0A1F6W1V4"/>
<evidence type="ECO:0000313" key="3">
    <source>
        <dbReference type="Proteomes" id="UP000179275"/>
    </source>
</evidence>
<organism evidence="2 3">
    <name type="scientific">Candidatus Nomurabacteria bacterium RIFCSPHIGHO2_02_FULL_42_19</name>
    <dbReference type="NCBI Taxonomy" id="1801756"/>
    <lineage>
        <taxon>Bacteria</taxon>
        <taxon>Candidatus Nomuraibacteriota</taxon>
    </lineage>
</organism>
<dbReference type="Proteomes" id="UP000179275">
    <property type="component" value="Unassembled WGS sequence"/>
</dbReference>
<evidence type="ECO:0000256" key="1">
    <source>
        <dbReference type="SAM" id="Phobius"/>
    </source>
</evidence>
<dbReference type="STRING" id="1801756.A3C67_03420"/>
<accession>A0A1F6W1V4</accession>
<keyword evidence="1" id="KW-0472">Membrane</keyword>
<gene>
    <name evidence="2" type="ORF">A3C67_03420</name>
</gene>
<keyword evidence="1" id="KW-1133">Transmembrane helix</keyword>
<dbReference type="EMBL" id="MFUG01000014">
    <property type="protein sequence ID" value="OGI75890.1"/>
    <property type="molecule type" value="Genomic_DNA"/>
</dbReference>
<name>A0A1F6W1V4_9BACT</name>
<keyword evidence="1" id="KW-0812">Transmembrane</keyword>
<evidence type="ECO:0000313" key="2">
    <source>
        <dbReference type="EMBL" id="OGI75890.1"/>
    </source>
</evidence>
<reference evidence="2 3" key="1">
    <citation type="journal article" date="2016" name="Nat. Commun.">
        <title>Thousands of microbial genomes shed light on interconnected biogeochemical processes in an aquifer system.</title>
        <authorList>
            <person name="Anantharaman K."/>
            <person name="Brown C.T."/>
            <person name="Hug L.A."/>
            <person name="Sharon I."/>
            <person name="Castelle C.J."/>
            <person name="Probst A.J."/>
            <person name="Thomas B.C."/>
            <person name="Singh A."/>
            <person name="Wilkins M.J."/>
            <person name="Karaoz U."/>
            <person name="Brodie E.L."/>
            <person name="Williams K.H."/>
            <person name="Hubbard S.S."/>
            <person name="Banfield J.F."/>
        </authorList>
    </citation>
    <scope>NUCLEOTIDE SEQUENCE [LARGE SCALE GENOMIC DNA]</scope>
</reference>
<evidence type="ECO:0008006" key="4">
    <source>
        <dbReference type="Google" id="ProtNLM"/>
    </source>
</evidence>
<feature type="transmembrane region" description="Helical" evidence="1">
    <location>
        <begin position="39"/>
        <end position="58"/>
    </location>
</feature>
<feature type="transmembrane region" description="Helical" evidence="1">
    <location>
        <begin position="6"/>
        <end position="27"/>
    </location>
</feature>
<protein>
    <recommendedName>
        <fullName evidence="4">Phosphatidate cytidylyltransferase</fullName>
    </recommendedName>
</protein>
<comment type="caution">
    <text evidence="2">The sequence shown here is derived from an EMBL/GenBank/DDBJ whole genome shotgun (WGS) entry which is preliminary data.</text>
</comment>